<dbReference type="RefSeq" id="WP_246426983.1">
    <property type="nucleotide sequence ID" value="NZ_JACIJH010000001.1"/>
</dbReference>
<proteinExistence type="predicted"/>
<comment type="caution">
    <text evidence="3">The sequence shown here is derived from an EMBL/GenBank/DDBJ whole genome shotgun (WGS) entry which is preliminary data.</text>
</comment>
<dbReference type="PANTHER" id="PTHR36507:SF1">
    <property type="entry name" value="BLL1555 PROTEIN"/>
    <property type="match status" value="1"/>
</dbReference>
<sequence>MMRAIACALAIATVPLLVAAAPTPRVHSIVIDKMKFGPAPAELRAGDTILWVNKDLFRHTATARDGSFNVDLPAGKSGRTVLKRSGTIAFYCIYHPGMTGTLTVGRSRPAS</sequence>
<reference evidence="3 4" key="1">
    <citation type="submission" date="2020-08" db="EMBL/GenBank/DDBJ databases">
        <title>Genomic Encyclopedia of Type Strains, Phase IV (KMG-IV): sequencing the most valuable type-strain genomes for metagenomic binning, comparative biology and taxonomic classification.</title>
        <authorList>
            <person name="Goeker M."/>
        </authorList>
    </citation>
    <scope>NUCLEOTIDE SEQUENCE [LARGE SCALE GENOMIC DNA]</scope>
    <source>
        <strain evidence="3 4">DSM 27163</strain>
    </source>
</reference>
<dbReference type="InterPro" id="IPR008972">
    <property type="entry name" value="Cupredoxin"/>
</dbReference>
<dbReference type="Pfam" id="PF13473">
    <property type="entry name" value="Cupredoxin_1"/>
    <property type="match status" value="1"/>
</dbReference>
<feature type="chain" id="PRO_5031244712" evidence="1">
    <location>
        <begin position="21"/>
        <end position="111"/>
    </location>
</feature>
<evidence type="ECO:0000313" key="4">
    <source>
        <dbReference type="Proteomes" id="UP000537161"/>
    </source>
</evidence>
<name>A0A7W9B1W9_9SPHN</name>
<evidence type="ECO:0000259" key="2">
    <source>
        <dbReference type="Pfam" id="PF13473"/>
    </source>
</evidence>
<dbReference type="AlphaFoldDB" id="A0A7W9B1W9"/>
<dbReference type="Gene3D" id="2.60.40.420">
    <property type="entry name" value="Cupredoxins - blue copper proteins"/>
    <property type="match status" value="1"/>
</dbReference>
<protein>
    <submittedName>
        <fullName evidence="3">Plastocyanin</fullName>
    </submittedName>
</protein>
<dbReference type="PANTHER" id="PTHR36507">
    <property type="entry name" value="BLL1555 PROTEIN"/>
    <property type="match status" value="1"/>
</dbReference>
<keyword evidence="1" id="KW-0732">Signal</keyword>
<dbReference type="SUPFAM" id="SSF49503">
    <property type="entry name" value="Cupredoxins"/>
    <property type="match status" value="1"/>
</dbReference>
<dbReference type="InterPro" id="IPR028096">
    <property type="entry name" value="EfeO_Cupredoxin"/>
</dbReference>
<gene>
    <name evidence="3" type="ORF">FHR21_000072</name>
</gene>
<accession>A0A7W9B1W9</accession>
<feature type="domain" description="EfeO-type cupredoxin-like" evidence="2">
    <location>
        <begin position="8"/>
        <end position="104"/>
    </location>
</feature>
<dbReference type="EMBL" id="JACIJH010000001">
    <property type="protein sequence ID" value="MBB5704747.1"/>
    <property type="molecule type" value="Genomic_DNA"/>
</dbReference>
<evidence type="ECO:0000256" key="1">
    <source>
        <dbReference type="SAM" id="SignalP"/>
    </source>
</evidence>
<feature type="signal peptide" evidence="1">
    <location>
        <begin position="1"/>
        <end position="20"/>
    </location>
</feature>
<dbReference type="InterPro" id="IPR052721">
    <property type="entry name" value="ET_Amicyanin"/>
</dbReference>
<dbReference type="Proteomes" id="UP000537161">
    <property type="component" value="Unassembled WGS sequence"/>
</dbReference>
<organism evidence="3 4">
    <name type="scientific">Sphingopyxis panaciterrulae</name>
    <dbReference type="NCBI Taxonomy" id="462372"/>
    <lineage>
        <taxon>Bacteria</taxon>
        <taxon>Pseudomonadati</taxon>
        <taxon>Pseudomonadota</taxon>
        <taxon>Alphaproteobacteria</taxon>
        <taxon>Sphingomonadales</taxon>
        <taxon>Sphingomonadaceae</taxon>
        <taxon>Sphingopyxis</taxon>
    </lineage>
</organism>
<evidence type="ECO:0000313" key="3">
    <source>
        <dbReference type="EMBL" id="MBB5704747.1"/>
    </source>
</evidence>
<keyword evidence="4" id="KW-1185">Reference proteome</keyword>